<dbReference type="PANTHER" id="PTHR11941:SF54">
    <property type="entry name" value="ENOYL-COA HYDRATASE, MITOCHONDRIAL"/>
    <property type="match status" value="1"/>
</dbReference>
<dbReference type="InterPro" id="IPR001753">
    <property type="entry name" value="Enoyl-CoA_hydra/iso"/>
</dbReference>
<evidence type="ECO:0000256" key="3">
    <source>
        <dbReference type="RuleBase" id="RU003707"/>
    </source>
</evidence>
<dbReference type="Proteomes" id="UP000621492">
    <property type="component" value="Unassembled WGS sequence"/>
</dbReference>
<dbReference type="Gene3D" id="1.10.12.10">
    <property type="entry name" value="Lyase 2-enoyl-coa Hydratase, Chain A, domain 2"/>
    <property type="match status" value="1"/>
</dbReference>
<dbReference type="InterPro" id="IPR029045">
    <property type="entry name" value="ClpP/crotonase-like_dom_sf"/>
</dbReference>
<proteinExistence type="inferred from homology"/>
<keyword evidence="2" id="KW-0456">Lyase</keyword>
<dbReference type="Pfam" id="PF00378">
    <property type="entry name" value="ECH_1"/>
    <property type="match status" value="1"/>
</dbReference>
<organism evidence="4 5">
    <name type="scientific">Lentibacillus populi</name>
    <dbReference type="NCBI Taxonomy" id="1827502"/>
    <lineage>
        <taxon>Bacteria</taxon>
        <taxon>Bacillati</taxon>
        <taxon>Bacillota</taxon>
        <taxon>Bacilli</taxon>
        <taxon>Bacillales</taxon>
        <taxon>Bacillaceae</taxon>
        <taxon>Lentibacillus</taxon>
    </lineage>
</organism>
<dbReference type="InterPro" id="IPR018376">
    <property type="entry name" value="Enoyl-CoA_hyd/isom_CS"/>
</dbReference>
<dbReference type="Gene3D" id="3.90.226.10">
    <property type="entry name" value="2-enoyl-CoA Hydratase, Chain A, domain 1"/>
    <property type="match status" value="1"/>
</dbReference>
<dbReference type="AlphaFoldDB" id="A0A9W5X760"/>
<dbReference type="GO" id="GO:0006635">
    <property type="term" value="P:fatty acid beta-oxidation"/>
    <property type="evidence" value="ECO:0007669"/>
    <property type="project" value="TreeGrafter"/>
</dbReference>
<keyword evidence="5" id="KW-1185">Reference proteome</keyword>
<evidence type="ECO:0000313" key="5">
    <source>
        <dbReference type="Proteomes" id="UP000621492"/>
    </source>
</evidence>
<dbReference type="EMBL" id="BMJD01000033">
    <property type="protein sequence ID" value="GGB53266.1"/>
    <property type="molecule type" value="Genomic_DNA"/>
</dbReference>
<accession>A0A9W5X760</accession>
<dbReference type="CDD" id="cd06558">
    <property type="entry name" value="crotonase-like"/>
    <property type="match status" value="1"/>
</dbReference>
<name>A0A9W5X760_9BACI</name>
<comment type="similarity">
    <text evidence="1 3">Belongs to the enoyl-CoA hydratase/isomerase family.</text>
</comment>
<dbReference type="PANTHER" id="PTHR11941">
    <property type="entry name" value="ENOYL-COA HYDRATASE-RELATED"/>
    <property type="match status" value="1"/>
</dbReference>
<dbReference type="RefSeq" id="WP_188725544.1">
    <property type="nucleotide sequence ID" value="NZ_BMJD01000033.1"/>
</dbReference>
<dbReference type="SUPFAM" id="SSF52096">
    <property type="entry name" value="ClpP/crotonase"/>
    <property type="match status" value="1"/>
</dbReference>
<dbReference type="GO" id="GO:0016829">
    <property type="term" value="F:lyase activity"/>
    <property type="evidence" value="ECO:0007669"/>
    <property type="project" value="UniProtKB-KW"/>
</dbReference>
<dbReference type="InterPro" id="IPR014748">
    <property type="entry name" value="Enoyl-CoA_hydra_C"/>
</dbReference>
<reference evidence="4" key="2">
    <citation type="submission" date="2020-09" db="EMBL/GenBank/DDBJ databases">
        <authorList>
            <person name="Sun Q."/>
            <person name="Zhou Y."/>
        </authorList>
    </citation>
    <scope>NUCLEOTIDE SEQUENCE</scope>
    <source>
        <strain evidence="4">CGMCC 1.15454</strain>
    </source>
</reference>
<evidence type="ECO:0000256" key="2">
    <source>
        <dbReference type="ARBA" id="ARBA00023239"/>
    </source>
</evidence>
<gene>
    <name evidence="4" type="ORF">GCM10011409_33560</name>
</gene>
<protein>
    <submittedName>
        <fullName evidence="4">Enoyl-CoA hydratase</fullName>
    </submittedName>
</protein>
<reference evidence="4" key="1">
    <citation type="journal article" date="2014" name="Int. J. Syst. Evol. Microbiol.">
        <title>Complete genome sequence of Corynebacterium casei LMG S-19264T (=DSM 44701T), isolated from a smear-ripened cheese.</title>
        <authorList>
            <consortium name="US DOE Joint Genome Institute (JGI-PGF)"/>
            <person name="Walter F."/>
            <person name="Albersmeier A."/>
            <person name="Kalinowski J."/>
            <person name="Ruckert C."/>
        </authorList>
    </citation>
    <scope>NUCLEOTIDE SEQUENCE</scope>
    <source>
        <strain evidence="4">CGMCC 1.15454</strain>
    </source>
</reference>
<dbReference type="PROSITE" id="PS00166">
    <property type="entry name" value="ENOYL_COA_HYDRATASE"/>
    <property type="match status" value="1"/>
</dbReference>
<comment type="caution">
    <text evidence="4">The sequence shown here is derived from an EMBL/GenBank/DDBJ whole genome shotgun (WGS) entry which is preliminary data.</text>
</comment>
<evidence type="ECO:0000256" key="1">
    <source>
        <dbReference type="ARBA" id="ARBA00005254"/>
    </source>
</evidence>
<evidence type="ECO:0000313" key="4">
    <source>
        <dbReference type="EMBL" id="GGB53266.1"/>
    </source>
</evidence>
<sequence length="260" mass="28615">MTGEGIIIEKRNGVATLLLNRPKVHNALSGEMMEKFIQACEELSNDPEIIVVVLKGAGEKSFCSGADLGGMSDNNSVIEFKGHVTKYRDCLLALRKMKKPVIGAINGYALAGGLGLAVSCDLAYAKESAQFGAPEINVGLWGMMISSSLVNSIGSKKTFELMYTGDRINAEKAKEMGLVNDVFSAEEFEEKIYEIAEKLSAKNPVALNQGRESLYMIQNMDYESSLTYLRDQVVVLSRTEDYNEGMIAFKEKREPVWTGR</sequence>